<reference evidence="1 2" key="1">
    <citation type="journal article" date="2005" name="BMC Genomics">
        <title>Bacterial genome adaptation to niches: divergence of the potential virulence genes in three Burkholderia species of different survival strategies.</title>
        <authorList>
            <person name="Kim H.S."/>
            <person name="Schell M.A."/>
            <person name="Yu Y."/>
            <person name="Ulrich R.L."/>
            <person name="Sarria S.H."/>
            <person name="Nierman W.C."/>
            <person name="DeShazer D."/>
        </authorList>
    </citation>
    <scope>NUCLEOTIDE SEQUENCE [LARGE SCALE GENOMIC DNA]</scope>
    <source>
        <strain evidence="2">ATCC 700388 / DSM 13276 / CCUG 48851 / CIP 106301 / E264</strain>
    </source>
</reference>
<dbReference type="HOGENOM" id="CLU_488924_0_0_4"/>
<keyword evidence="2" id="KW-1185">Reference proteome</keyword>
<evidence type="ECO:0000313" key="2">
    <source>
        <dbReference type="Proteomes" id="UP000001930"/>
    </source>
</evidence>
<protein>
    <submittedName>
        <fullName evidence="1">Uncharacterized protein</fullName>
    </submittedName>
</protein>
<evidence type="ECO:0000313" key="1">
    <source>
        <dbReference type="EMBL" id="ABC37074.1"/>
    </source>
</evidence>
<gene>
    <name evidence="1" type="ordered locus">BTH_I1456</name>
</gene>
<sequence length="583" mass="64391">MITAPSFTAPAPTSLAPDPLGTQSVNMALYRSVFPGINNVAQYIRVYSALSWMVLKIDEAAVARGATQEEALEISTRGMEKMELLLTWSNTLNGVDGMPGSRRLWPTDPARKVELRFDVLMGEEQDKAVKAGKVDIDFSNSARFLSAPEYRPSAVNGLRFLAVTGIAGMWQLTQGGMELAAAFQAMLDKSQHPLADWLADPTATTITQAEVKALWNPVLNVREAAVDEREAFLAHYFPPPDASPSVPRWRHRHKGLTLALRAIETAESNFEASEGFVPVDAIRHTMGSRLAPNGRELADETLEDIAGYWTSLQYRQYLKLALETLFRATEFVVHNSVLGNSAREVTAVSAAVGAYSSAGLPTDVVLADVASRLRSSLLRGEESLYRSGMRVPALDMKTRMAALLSAGWSIRLASSKGINAVYAALQAVGALACEALVYCALDATVWQDRQGFRMTVDGDRLPLTELVQLFADFSNASPADFVAQVVRDYVVNLHFRVVRERTEWERNPRDRYRFIMGDQGLERNLNTERDLINIDIMSDLLHRALNLMARSGLLEQRGPQGNENEFRLTEAGRLRASQALEMA</sequence>
<dbReference type="KEGG" id="bte:BTH_I1456"/>
<name>Q2SYJ7_BURTA</name>
<accession>Q2SYJ7</accession>
<organism evidence="1 2">
    <name type="scientific">Burkholderia thailandensis (strain ATCC 700388 / DSM 13276 / CCUG 48851 / CIP 106301 / E264)</name>
    <dbReference type="NCBI Taxonomy" id="271848"/>
    <lineage>
        <taxon>Bacteria</taxon>
        <taxon>Pseudomonadati</taxon>
        <taxon>Pseudomonadota</taxon>
        <taxon>Betaproteobacteria</taxon>
        <taxon>Burkholderiales</taxon>
        <taxon>Burkholderiaceae</taxon>
        <taxon>Burkholderia</taxon>
        <taxon>pseudomallei group</taxon>
    </lineage>
</organism>
<proteinExistence type="predicted"/>
<dbReference type="EMBL" id="CP000086">
    <property type="protein sequence ID" value="ABC37074.1"/>
    <property type="molecule type" value="Genomic_DNA"/>
</dbReference>
<dbReference type="AlphaFoldDB" id="Q2SYJ7"/>
<dbReference type="Proteomes" id="UP000001930">
    <property type="component" value="Chromosome I"/>
</dbReference>